<dbReference type="SUPFAM" id="SSF52833">
    <property type="entry name" value="Thioredoxin-like"/>
    <property type="match status" value="1"/>
</dbReference>
<dbReference type="InterPro" id="IPR036249">
    <property type="entry name" value="Thioredoxin-like_sf"/>
</dbReference>
<gene>
    <name evidence="1" type="ORF">GW534_09640</name>
</gene>
<protein>
    <submittedName>
        <fullName evidence="1">Glutaredoxin family protein</fullName>
    </submittedName>
</protein>
<dbReference type="InterPro" id="IPR008554">
    <property type="entry name" value="Glutaredoxin-like"/>
</dbReference>
<dbReference type="Proteomes" id="UP000743899">
    <property type="component" value="Unassembled WGS sequence"/>
</dbReference>
<name>A0ABX0A646_9BACI</name>
<dbReference type="Gene3D" id="3.40.30.10">
    <property type="entry name" value="Glutaredoxin"/>
    <property type="match status" value="1"/>
</dbReference>
<comment type="caution">
    <text evidence="1">The sequence shown here is derived from an EMBL/GenBank/DDBJ whole genome shotgun (WGS) entry which is preliminary data.</text>
</comment>
<evidence type="ECO:0000313" key="1">
    <source>
        <dbReference type="EMBL" id="NCU17979.1"/>
    </source>
</evidence>
<accession>A0ABX0A646</accession>
<proteinExistence type="predicted"/>
<dbReference type="Pfam" id="PF05768">
    <property type="entry name" value="Glrx-like"/>
    <property type="match status" value="1"/>
</dbReference>
<keyword evidence="2" id="KW-1185">Reference proteome</keyword>
<dbReference type="RefSeq" id="WP_161920808.1">
    <property type="nucleotide sequence ID" value="NZ_JAACYS010000041.1"/>
</dbReference>
<reference evidence="1 2" key="1">
    <citation type="submission" date="2020-01" db="EMBL/GenBank/DDBJ databases">
        <title>A novel Bacillus sp. from Pasinler.</title>
        <authorList>
            <person name="Adiguzel A."/>
            <person name="Ay H."/>
            <person name="Baltaci M.O."/>
        </authorList>
    </citation>
    <scope>NUCLEOTIDE SEQUENCE [LARGE SCALE GENOMIC DNA]</scope>
    <source>
        <strain evidence="1 2">P1</strain>
    </source>
</reference>
<organism evidence="1 2">
    <name type="scientific">Pallidibacillus pasinlerensis</name>
    <dbReference type="NCBI Taxonomy" id="2703818"/>
    <lineage>
        <taxon>Bacteria</taxon>
        <taxon>Bacillati</taxon>
        <taxon>Bacillota</taxon>
        <taxon>Bacilli</taxon>
        <taxon>Bacillales</taxon>
        <taxon>Bacillaceae</taxon>
        <taxon>Pallidibacillus</taxon>
    </lineage>
</organism>
<dbReference type="EMBL" id="JAACYS010000041">
    <property type="protein sequence ID" value="NCU17979.1"/>
    <property type="molecule type" value="Genomic_DNA"/>
</dbReference>
<evidence type="ECO:0000313" key="2">
    <source>
        <dbReference type="Proteomes" id="UP000743899"/>
    </source>
</evidence>
<sequence>MLQLNFYTRKGCQLCDEALLLLKVFQSTFPFTINQIDIETDERLIEKYGLSIPVIEYNGEVIQEGKIDETEFTLFLQNKLGKNGCTL</sequence>